<dbReference type="AlphaFoldDB" id="A0A8T1TDN4"/>
<gene>
    <name evidence="2" type="ORF">G0U57_004554</name>
</gene>
<evidence type="ECO:0000313" key="3">
    <source>
        <dbReference type="Proteomes" id="UP000765507"/>
    </source>
</evidence>
<reference evidence="2 3" key="1">
    <citation type="journal article" date="2020" name="G3 (Bethesda)">
        <title>Draft Genome of the Common Snapping Turtle, Chelydra serpentina, a Model for Phenotypic Plasticity in Reptiles.</title>
        <authorList>
            <person name="Das D."/>
            <person name="Singh S.K."/>
            <person name="Bierstedt J."/>
            <person name="Erickson A."/>
            <person name="Galli G.L.J."/>
            <person name="Crossley D.A. 2nd"/>
            <person name="Rhen T."/>
        </authorList>
    </citation>
    <scope>NUCLEOTIDE SEQUENCE [LARGE SCALE GENOMIC DNA]</scope>
    <source>
        <strain evidence="2">KW</strain>
    </source>
</reference>
<protein>
    <submittedName>
        <fullName evidence="2">Uncharacterized protein</fullName>
    </submittedName>
</protein>
<name>A0A8T1TDN4_CHESE</name>
<evidence type="ECO:0000256" key="1">
    <source>
        <dbReference type="SAM" id="MobiDB-lite"/>
    </source>
</evidence>
<dbReference type="EMBL" id="JAHGAV010000015">
    <property type="protein sequence ID" value="KAG6938905.1"/>
    <property type="molecule type" value="Genomic_DNA"/>
</dbReference>
<comment type="caution">
    <text evidence="2">The sequence shown here is derived from an EMBL/GenBank/DDBJ whole genome shotgun (WGS) entry which is preliminary data.</text>
</comment>
<evidence type="ECO:0000313" key="2">
    <source>
        <dbReference type="EMBL" id="KAG6938905.1"/>
    </source>
</evidence>
<organism evidence="2 3">
    <name type="scientific">Chelydra serpentina</name>
    <name type="common">Snapping turtle</name>
    <name type="synonym">Testudo serpentina</name>
    <dbReference type="NCBI Taxonomy" id="8475"/>
    <lineage>
        <taxon>Eukaryota</taxon>
        <taxon>Metazoa</taxon>
        <taxon>Chordata</taxon>
        <taxon>Craniata</taxon>
        <taxon>Vertebrata</taxon>
        <taxon>Euteleostomi</taxon>
        <taxon>Archelosauria</taxon>
        <taxon>Testudinata</taxon>
        <taxon>Testudines</taxon>
        <taxon>Cryptodira</taxon>
        <taxon>Durocryptodira</taxon>
        <taxon>Americhelydia</taxon>
        <taxon>Chelydroidea</taxon>
        <taxon>Chelydridae</taxon>
        <taxon>Chelydra</taxon>
    </lineage>
</organism>
<feature type="region of interest" description="Disordered" evidence="1">
    <location>
        <begin position="55"/>
        <end position="78"/>
    </location>
</feature>
<feature type="non-terminal residue" evidence="2">
    <location>
        <position position="1"/>
    </location>
</feature>
<sequence length="99" mass="11204">HCPWTPARGESHATGMRILCMRKTIRSRLRIAHSRQAENPFSLDLFIILEPIPSQHSQGGLPHHEAREGTSVANVSTLPLSSLSQRLAQIRRRKKPHSR</sequence>
<accession>A0A8T1TDN4</accession>
<dbReference type="Proteomes" id="UP000765507">
    <property type="component" value="Unassembled WGS sequence"/>
</dbReference>
<proteinExistence type="predicted"/>
<keyword evidence="3" id="KW-1185">Reference proteome</keyword>